<dbReference type="EMBL" id="JARJFB010000011">
    <property type="protein sequence ID" value="MEA0970316.1"/>
    <property type="molecule type" value="Genomic_DNA"/>
</dbReference>
<dbReference type="NCBIfam" id="NF033538">
    <property type="entry name" value="transpos_IS91"/>
    <property type="match status" value="1"/>
</dbReference>
<dbReference type="PANTHER" id="PTHR37023">
    <property type="entry name" value="TRANSPOSASE"/>
    <property type="match status" value="1"/>
</dbReference>
<evidence type="ECO:0000259" key="2">
    <source>
        <dbReference type="Pfam" id="PF14319"/>
    </source>
</evidence>
<dbReference type="InterPro" id="IPR026889">
    <property type="entry name" value="Zn_Tnp"/>
</dbReference>
<comment type="caution">
    <text evidence="3">The sequence shown here is derived from an EMBL/GenBank/DDBJ whole genome shotgun (WGS) entry which is preliminary data.</text>
</comment>
<sequence length="374" mass="43805">MIGVIGVDFTEKYSELRYGIIFNVTKVILCGTKYLGFKSYSCPTCDHGKSVVFSCKGRFCSRCGKKQTDQWISKATNVLPKTRWQHITFTMPDSLWPIFWLNRNLFGLISAVAAGIIKEIATKKKIVVGIFTALHTFGRDLKRNVHIHLSVTCGGIDSKGNWRKLFFPAEPIKKMWRHRILELFRSEYASSNLKLPSKYQNDGDFNNWMIGLYEISWYVYLQKPSDDHKRNINYLGRYIKRPPISEARIEEYDGLQVTFRFLDHYNNTIDHVTMPVLQFISSLIMHIPDRYFRIIRYYGFLSNRTRGIQLPIVYKAINQIIPKKIKSLNWRLMIWLNFKKDPLSCPNCNQFMSLRQVYYGLSPPLLLVKINELL</sequence>
<protein>
    <submittedName>
        <fullName evidence="3">IS91 family transposase domain protein</fullName>
    </submittedName>
</protein>
<keyword evidence="4" id="KW-1185">Reference proteome</keyword>
<organism evidence="3 4">
    <name type="scientific">Candidatus Megaera venefica</name>
    <dbReference type="NCBI Taxonomy" id="2055910"/>
    <lineage>
        <taxon>Bacteria</taxon>
        <taxon>Pseudomonadati</taxon>
        <taxon>Pseudomonadota</taxon>
        <taxon>Alphaproteobacteria</taxon>
        <taxon>Rickettsiales</taxon>
        <taxon>Rickettsiaceae</taxon>
        <taxon>Candidatus Megaera</taxon>
    </lineage>
</organism>
<evidence type="ECO:0000259" key="1">
    <source>
        <dbReference type="Pfam" id="PF04986"/>
    </source>
</evidence>
<proteinExistence type="predicted"/>
<gene>
    <name evidence="3" type="ORF">Megvenef_00275</name>
</gene>
<dbReference type="PANTHER" id="PTHR37023:SF1">
    <property type="entry name" value="ISSOD25 TRANSPOSASE TNPA_ISSOD25"/>
    <property type="match status" value="1"/>
</dbReference>
<dbReference type="Proteomes" id="UP001291687">
    <property type="component" value="Unassembled WGS sequence"/>
</dbReference>
<feature type="domain" description="Transposase zinc-binding" evidence="2">
    <location>
        <begin position="10"/>
        <end position="91"/>
    </location>
</feature>
<dbReference type="RefSeq" id="WP_322776219.1">
    <property type="nucleotide sequence ID" value="NZ_JARJFB010000011.1"/>
</dbReference>
<dbReference type="InterPro" id="IPR007069">
    <property type="entry name" value="Transposase_32"/>
</dbReference>
<accession>A0ABU5NAZ6</accession>
<dbReference type="InterPro" id="IPR054832">
    <property type="entry name" value="transpos_IS91"/>
</dbReference>
<reference evidence="3 4" key="1">
    <citation type="submission" date="2023-03" db="EMBL/GenBank/DDBJ databases">
        <title>Host association and intracellularity evolved multiple times independently in the Rickettsiales.</title>
        <authorList>
            <person name="Castelli M."/>
            <person name="Nardi T."/>
            <person name="Gammuto L."/>
            <person name="Bellinzona G."/>
            <person name="Sabaneyeva E."/>
            <person name="Potekhin A."/>
            <person name="Serra V."/>
            <person name="Petroni G."/>
            <person name="Sassera D."/>
        </authorList>
    </citation>
    <scope>NUCLEOTIDE SEQUENCE [LARGE SCALE GENOMIC DNA]</scope>
    <source>
        <strain evidence="3 4">Sr 2-6</strain>
    </source>
</reference>
<evidence type="ECO:0000313" key="3">
    <source>
        <dbReference type="EMBL" id="MEA0970316.1"/>
    </source>
</evidence>
<dbReference type="Pfam" id="PF14319">
    <property type="entry name" value="Zn_Tnp_IS91"/>
    <property type="match status" value="1"/>
</dbReference>
<feature type="domain" description="Transposase IS801/IS1294" evidence="1">
    <location>
        <begin position="129"/>
        <end position="304"/>
    </location>
</feature>
<dbReference type="Pfam" id="PF04986">
    <property type="entry name" value="Y2_Tnp"/>
    <property type="match status" value="1"/>
</dbReference>
<name>A0ABU5NAZ6_9RICK</name>
<evidence type="ECO:0000313" key="4">
    <source>
        <dbReference type="Proteomes" id="UP001291687"/>
    </source>
</evidence>